<dbReference type="EMBL" id="MNBE01000313">
    <property type="protein sequence ID" value="OKP10597.1"/>
    <property type="molecule type" value="Genomic_DNA"/>
</dbReference>
<dbReference type="AlphaFoldDB" id="A0A1Q5UDN5"/>
<gene>
    <name evidence="2" type="ORF">PENSUB_3900</name>
</gene>
<sequence>MATRTKIRRNPNAGITIGFYSERNQAARARRRALPPGFGGPPKADGNASAEDGGELDQDDVKMGKQPERPNLPFSKSYVGLLPPPTGPHKRPPRKTWPTPAVPITWPNDPNIPEDWTCEELDLDPDDLDAQLVRVDERIANQILPDMFAQRKQELLELKAERE</sequence>
<protein>
    <submittedName>
        <fullName evidence="2">Uncharacterized protein</fullName>
    </submittedName>
</protein>
<comment type="caution">
    <text evidence="2">The sequence shown here is derived from an EMBL/GenBank/DDBJ whole genome shotgun (WGS) entry which is preliminary data.</text>
</comment>
<keyword evidence="3" id="KW-1185">Reference proteome</keyword>
<dbReference type="Proteomes" id="UP000186955">
    <property type="component" value="Unassembled WGS sequence"/>
</dbReference>
<proteinExistence type="predicted"/>
<accession>A0A1Q5UDN5</accession>
<evidence type="ECO:0000313" key="3">
    <source>
        <dbReference type="Proteomes" id="UP000186955"/>
    </source>
</evidence>
<name>A0A1Q5UDN5_9EURO</name>
<feature type="compositionally biased region" description="Basic and acidic residues" evidence="1">
    <location>
        <begin position="59"/>
        <end position="68"/>
    </location>
</feature>
<feature type="region of interest" description="Disordered" evidence="1">
    <location>
        <begin position="25"/>
        <end position="113"/>
    </location>
</feature>
<organism evidence="2 3">
    <name type="scientific">Penicillium subrubescens</name>
    <dbReference type="NCBI Taxonomy" id="1316194"/>
    <lineage>
        <taxon>Eukaryota</taxon>
        <taxon>Fungi</taxon>
        <taxon>Dikarya</taxon>
        <taxon>Ascomycota</taxon>
        <taxon>Pezizomycotina</taxon>
        <taxon>Eurotiomycetes</taxon>
        <taxon>Eurotiomycetidae</taxon>
        <taxon>Eurotiales</taxon>
        <taxon>Aspergillaceae</taxon>
        <taxon>Penicillium</taxon>
    </lineage>
</organism>
<evidence type="ECO:0000256" key="1">
    <source>
        <dbReference type="SAM" id="MobiDB-lite"/>
    </source>
</evidence>
<evidence type="ECO:0000313" key="2">
    <source>
        <dbReference type="EMBL" id="OKP10597.1"/>
    </source>
</evidence>
<reference evidence="2 3" key="1">
    <citation type="submission" date="2016-10" db="EMBL/GenBank/DDBJ databases">
        <title>Genome sequence of the ascomycete fungus Penicillium subrubescens.</title>
        <authorList>
            <person name="De Vries R.P."/>
            <person name="Peng M."/>
            <person name="Dilokpimol A."/>
            <person name="Hilden K."/>
            <person name="Makela M.R."/>
            <person name="Grigoriev I."/>
            <person name="Riley R."/>
            <person name="Granchi Z."/>
        </authorList>
    </citation>
    <scope>NUCLEOTIDE SEQUENCE [LARGE SCALE GENOMIC DNA]</scope>
    <source>
        <strain evidence="2 3">CBS 132785</strain>
    </source>
</reference>